<organism evidence="3 4">
    <name type="scientific">Malus domestica</name>
    <name type="common">Apple</name>
    <name type="synonym">Pyrus malus</name>
    <dbReference type="NCBI Taxonomy" id="3750"/>
    <lineage>
        <taxon>Eukaryota</taxon>
        <taxon>Viridiplantae</taxon>
        <taxon>Streptophyta</taxon>
        <taxon>Embryophyta</taxon>
        <taxon>Tracheophyta</taxon>
        <taxon>Spermatophyta</taxon>
        <taxon>Magnoliopsida</taxon>
        <taxon>eudicotyledons</taxon>
        <taxon>Gunneridae</taxon>
        <taxon>Pentapetalae</taxon>
        <taxon>rosids</taxon>
        <taxon>fabids</taxon>
        <taxon>Rosales</taxon>
        <taxon>Rosaceae</taxon>
        <taxon>Amygdaloideae</taxon>
        <taxon>Maleae</taxon>
        <taxon>Malus</taxon>
    </lineage>
</organism>
<comment type="caution">
    <text evidence="3">The sequence shown here is derived from an EMBL/GenBank/DDBJ whole genome shotgun (WGS) entry which is preliminary data.</text>
</comment>
<evidence type="ECO:0008006" key="5">
    <source>
        <dbReference type="Google" id="ProtNLM"/>
    </source>
</evidence>
<accession>A0A498HDB0</accession>
<dbReference type="Pfam" id="PF01535">
    <property type="entry name" value="PPR"/>
    <property type="match status" value="4"/>
</dbReference>
<dbReference type="GO" id="GO:0008380">
    <property type="term" value="P:RNA splicing"/>
    <property type="evidence" value="ECO:0007669"/>
    <property type="project" value="InterPro"/>
</dbReference>
<evidence type="ECO:0000256" key="2">
    <source>
        <dbReference type="PROSITE-ProRule" id="PRU00708"/>
    </source>
</evidence>
<keyword evidence="1" id="KW-0677">Repeat</keyword>
<feature type="repeat" description="PPR" evidence="2">
    <location>
        <begin position="492"/>
        <end position="526"/>
    </location>
</feature>
<dbReference type="InterPro" id="IPR044578">
    <property type="entry name" value="BIR6-like"/>
</dbReference>
<keyword evidence="4" id="KW-1185">Reference proteome</keyword>
<reference evidence="3 4" key="1">
    <citation type="submission" date="2018-10" db="EMBL/GenBank/DDBJ databases">
        <title>A high-quality apple genome assembly.</title>
        <authorList>
            <person name="Hu J."/>
        </authorList>
    </citation>
    <scope>NUCLEOTIDE SEQUENCE [LARGE SCALE GENOMIC DNA]</scope>
    <source>
        <strain evidence="4">cv. HFTH1</strain>
        <tissue evidence="3">Young leaf</tissue>
    </source>
</reference>
<dbReference type="InterPro" id="IPR002885">
    <property type="entry name" value="PPR_rpt"/>
</dbReference>
<dbReference type="Gene3D" id="1.25.40.10">
    <property type="entry name" value="Tetratricopeptide repeat domain"/>
    <property type="match status" value="4"/>
</dbReference>
<dbReference type="STRING" id="3750.A0A498HDB0"/>
<dbReference type="PANTHER" id="PTHR47003:SF3">
    <property type="entry name" value="SMALL RIBOSOMAL SUBUNIT PROTEIN MS81 (RPPR8)"/>
    <property type="match status" value="1"/>
</dbReference>
<name>A0A498HDB0_MALDO</name>
<feature type="repeat" description="PPR" evidence="2">
    <location>
        <begin position="669"/>
        <end position="703"/>
    </location>
</feature>
<dbReference type="Proteomes" id="UP000290289">
    <property type="component" value="Chromosome 17"/>
</dbReference>
<evidence type="ECO:0000256" key="1">
    <source>
        <dbReference type="ARBA" id="ARBA00022737"/>
    </source>
</evidence>
<proteinExistence type="predicted"/>
<sequence>MHLWDTIDAQEQVNGSKPDCITFFTLTHTWKSGEPVDARSAEIIVSMPSITRCYYLYVDDFNRKLKVYEDKNEIVTDEVHHIVYADVLGPERGNHVRGFGKGVVWSDVPGIITETRGISREVKALRASYEEQRKAANIEIERLRMEAICLNRIEPWTGLEIQASGEVEDEGFVVVHNIGMDDEIGRKSIYRRYLSRKTLIQAMRQQWRLLLLRPHRRPPPHEFIKPSYSQVNSQPNLHSRSFFTSFHTDTLDPKLSPSLPIFNSRFAKSINPRNPLSRSLSSQPALELKDSDHGVIADIFASPRGSDQIRKALESNSVVISHELVLKVLKSLESSPDVARRFFDWVLSCEGERLSSKSYNSMLSVLGVNGFVNEFWDLVDVMKKKGYGVSKWVQDKALEKFEKDGLDGDAEKLRALFASGSTDDSLDKICSRVCKIVRNEVWSDDIERQIRNLSVAYSSDMVKMALENLSTEPAKALIFFRWMEESGLLKHDQQTYNAMAKVLGREDCIDRFWKVVDEMRSNGYELEQETYVKVLGRFCKRKMMKDAVDLYEFAMAGSNKPSVHCCTFLLRKIAGGKQLDMGLFSRVVRIFADNGNVLTDSMLNAVLKSLNGVGRYGECNKVFKAMEEGGLVASGGLQSRIAFRLSSAGKKGATSEFISNMEASGHSSDYKIWSSLIEGHCVAGALDKASDCFQKMLEKEGAASAGYAFDLLVNAYCRKNRAIDAYKLLNDSVNERQLEPWHTTYKLLISKLMVQGGFKDALNILGIMKYHGFPPFIDPFVEYVSKSGTGDDALAFLKAMTSKRFPSTTVFLNVFEAYFKAGRLSEAQNFLSKCPGYIRNHADVLDLFYSAKSGERGAPSAVAA</sequence>
<dbReference type="PROSITE" id="PS51375">
    <property type="entry name" value="PPR"/>
    <property type="match status" value="3"/>
</dbReference>
<evidence type="ECO:0000313" key="3">
    <source>
        <dbReference type="EMBL" id="RXH68264.1"/>
    </source>
</evidence>
<gene>
    <name evidence="3" type="ORF">DVH24_028411</name>
</gene>
<dbReference type="PANTHER" id="PTHR47003">
    <property type="entry name" value="OS01G0970900 PROTEIN"/>
    <property type="match status" value="1"/>
</dbReference>
<dbReference type="InterPro" id="IPR011990">
    <property type="entry name" value="TPR-like_helical_dom_sf"/>
</dbReference>
<protein>
    <recommendedName>
        <fullName evidence="5">Pentacotripeptide-repeat region of PRORP domain-containing protein</fullName>
    </recommendedName>
</protein>
<evidence type="ECO:0000313" key="4">
    <source>
        <dbReference type="Proteomes" id="UP000290289"/>
    </source>
</evidence>
<dbReference type="EMBL" id="RDQH01000343">
    <property type="protein sequence ID" value="RXH68264.1"/>
    <property type="molecule type" value="Genomic_DNA"/>
</dbReference>
<dbReference type="AlphaFoldDB" id="A0A498HDB0"/>
<dbReference type="NCBIfam" id="TIGR00756">
    <property type="entry name" value="PPR"/>
    <property type="match status" value="2"/>
</dbReference>
<feature type="repeat" description="PPR" evidence="2">
    <location>
        <begin position="355"/>
        <end position="389"/>
    </location>
</feature>